<evidence type="ECO:0000256" key="1">
    <source>
        <dbReference type="ARBA" id="ARBA00022801"/>
    </source>
</evidence>
<dbReference type="Gene3D" id="3.40.50.1820">
    <property type="entry name" value="alpha/beta hydrolase"/>
    <property type="match status" value="1"/>
</dbReference>
<protein>
    <submittedName>
        <fullName evidence="3">Esterase</fullName>
    </submittedName>
</protein>
<dbReference type="Pfam" id="PF12697">
    <property type="entry name" value="Abhydrolase_6"/>
    <property type="match status" value="1"/>
</dbReference>
<evidence type="ECO:0000313" key="3">
    <source>
        <dbReference type="EMBL" id="GAB45324.1"/>
    </source>
</evidence>
<dbReference type="InterPro" id="IPR000073">
    <property type="entry name" value="AB_hydrolase_1"/>
</dbReference>
<keyword evidence="1" id="KW-0378">Hydrolase</keyword>
<dbReference type="Proteomes" id="UP000004881">
    <property type="component" value="Unassembled WGS sequence"/>
</dbReference>
<sequence length="305" mass="31848">MFMGLADSGAHASGPHLVDTPLGPVESADVGSGPPVLFLHGSPGGYDQGVLMTRFLAGSHRVIAISRPGYLGTPLTHETSAPAAQAELAVAVLDALEIERCALMCWSGGGPAAYSLAAAVPDRVASMVAVAAVSTRFDPRSSLRGRLELSEERLLFSRFGQWLATTLAAKAPSTAISTLLSGEGDLSRAQIRELTAGIVADDDQRALATDLFATVSGGRKAGFDNDFDQFRELDLPLAAITAPVLAIHARTDADVPFDQSVHAVDTLVDARLEASIDEGTHLSMWLGSDASRLQALVGEHLAAVE</sequence>
<proteinExistence type="predicted"/>
<dbReference type="InterPro" id="IPR050266">
    <property type="entry name" value="AB_hydrolase_sf"/>
</dbReference>
<accession>A0ABQ0HHH4</accession>
<organism evidence="3 4">
    <name type="scientific">Gordonia terrae NBRC 100016</name>
    <dbReference type="NCBI Taxonomy" id="1089454"/>
    <lineage>
        <taxon>Bacteria</taxon>
        <taxon>Bacillati</taxon>
        <taxon>Actinomycetota</taxon>
        <taxon>Actinomycetes</taxon>
        <taxon>Mycobacteriales</taxon>
        <taxon>Gordoniaceae</taxon>
        <taxon>Gordonia</taxon>
    </lineage>
</organism>
<reference evidence="3 4" key="1">
    <citation type="submission" date="2012-02" db="EMBL/GenBank/DDBJ databases">
        <title>Whole genome shotgun sequence of Gordonia terrae NBRC 100016.</title>
        <authorList>
            <person name="Takarada H."/>
            <person name="Hosoyama A."/>
            <person name="Tsuchikane K."/>
            <person name="Katsumata H."/>
            <person name="Yamazaki S."/>
            <person name="Fujita N."/>
        </authorList>
    </citation>
    <scope>NUCLEOTIDE SEQUENCE [LARGE SCALE GENOMIC DNA]</scope>
    <source>
        <strain evidence="3 4">NBRC 100016</strain>
    </source>
</reference>
<gene>
    <name evidence="3" type="ORF">GOTRE_123_00550</name>
</gene>
<evidence type="ECO:0000259" key="2">
    <source>
        <dbReference type="Pfam" id="PF12697"/>
    </source>
</evidence>
<dbReference type="InterPro" id="IPR029058">
    <property type="entry name" value="AB_hydrolase_fold"/>
</dbReference>
<comment type="caution">
    <text evidence="3">The sequence shown here is derived from an EMBL/GenBank/DDBJ whole genome shotgun (WGS) entry which is preliminary data.</text>
</comment>
<evidence type="ECO:0000313" key="4">
    <source>
        <dbReference type="Proteomes" id="UP000004881"/>
    </source>
</evidence>
<dbReference type="EMBL" id="BAFD01000089">
    <property type="protein sequence ID" value="GAB45324.1"/>
    <property type="molecule type" value="Genomic_DNA"/>
</dbReference>
<dbReference type="SUPFAM" id="SSF53474">
    <property type="entry name" value="alpha/beta-Hydrolases"/>
    <property type="match status" value="1"/>
</dbReference>
<dbReference type="PANTHER" id="PTHR43798">
    <property type="entry name" value="MONOACYLGLYCEROL LIPASE"/>
    <property type="match status" value="1"/>
</dbReference>
<keyword evidence="4" id="KW-1185">Reference proteome</keyword>
<dbReference type="PANTHER" id="PTHR43798:SF31">
    <property type="entry name" value="AB HYDROLASE SUPERFAMILY PROTEIN YCLE"/>
    <property type="match status" value="1"/>
</dbReference>
<feature type="domain" description="AB hydrolase-1" evidence="2">
    <location>
        <begin position="36"/>
        <end position="284"/>
    </location>
</feature>
<name>A0ABQ0HHH4_9ACTN</name>